<dbReference type="Pfam" id="PF19798">
    <property type="entry name" value="Sulfotransfer_5"/>
    <property type="match status" value="1"/>
</dbReference>
<dbReference type="Proteomes" id="UP000887574">
    <property type="component" value="Unplaced"/>
</dbReference>
<dbReference type="InterPro" id="IPR050571">
    <property type="entry name" value="Class-IV_PLP-Dep_Aminotrnsfr"/>
</dbReference>
<proteinExistence type="inferred from homology"/>
<keyword evidence="2" id="KW-1185">Reference proteome</keyword>
<dbReference type="AlphaFoldDB" id="A0A915ERS5"/>
<reference evidence="3" key="1">
    <citation type="submission" date="2022-11" db="UniProtKB">
        <authorList>
            <consortium name="WormBaseParasite"/>
        </authorList>
    </citation>
    <scope>IDENTIFICATION</scope>
</reference>
<comment type="similarity">
    <text evidence="1">Belongs to the class-IV pyridoxal-phosphate-dependent aminotransferase family.</text>
</comment>
<organism evidence="2 3">
    <name type="scientific">Ditylenchus dipsaci</name>
    <dbReference type="NCBI Taxonomy" id="166011"/>
    <lineage>
        <taxon>Eukaryota</taxon>
        <taxon>Metazoa</taxon>
        <taxon>Ecdysozoa</taxon>
        <taxon>Nematoda</taxon>
        <taxon>Chromadorea</taxon>
        <taxon>Rhabditida</taxon>
        <taxon>Tylenchina</taxon>
        <taxon>Tylenchomorpha</taxon>
        <taxon>Sphaerularioidea</taxon>
        <taxon>Anguinidae</taxon>
        <taxon>Anguininae</taxon>
        <taxon>Ditylenchus</taxon>
    </lineage>
</organism>
<sequence length="79" mass="9314">MYSFAQRPDTTVYDEPLYAHYLKAQCQDGEQVVRDLILNEPTAKKPITFFKQMTHHLVDLMKISCNKLRISYSFETLNK</sequence>
<dbReference type="PANTHER" id="PTHR42743:SF11">
    <property type="entry name" value="AMINODEOXYCHORISMATE LYASE"/>
    <property type="match status" value="1"/>
</dbReference>
<evidence type="ECO:0000313" key="3">
    <source>
        <dbReference type="WBParaSite" id="jg8640"/>
    </source>
</evidence>
<accession>A0A915ERS5</accession>
<dbReference type="GO" id="GO:0019752">
    <property type="term" value="P:carboxylic acid metabolic process"/>
    <property type="evidence" value="ECO:0007669"/>
    <property type="project" value="TreeGrafter"/>
</dbReference>
<dbReference type="WBParaSite" id="jg8640">
    <property type="protein sequence ID" value="jg8640"/>
    <property type="gene ID" value="jg8640"/>
</dbReference>
<dbReference type="PANTHER" id="PTHR42743">
    <property type="entry name" value="AMINO-ACID AMINOTRANSFERASE"/>
    <property type="match status" value="1"/>
</dbReference>
<protein>
    <submittedName>
        <fullName evidence="3">Uncharacterized protein</fullName>
    </submittedName>
</protein>
<evidence type="ECO:0000256" key="1">
    <source>
        <dbReference type="ARBA" id="ARBA00009320"/>
    </source>
</evidence>
<name>A0A915ERS5_9BILA</name>
<evidence type="ECO:0000313" key="2">
    <source>
        <dbReference type="Proteomes" id="UP000887574"/>
    </source>
</evidence>